<dbReference type="OrthoDB" id="9778595at2"/>
<comment type="subcellular location">
    <subcellularLocation>
        <location evidence="17 20">Cell inner membrane</location>
        <topology evidence="17 20">Lipid-anchor</topology>
        <orientation evidence="17 20">Periplasmic side</orientation>
    </subcellularLocation>
</comment>
<evidence type="ECO:0000256" key="19">
    <source>
        <dbReference type="PIRSR" id="PIRSR006268-2"/>
    </source>
</evidence>
<feature type="signal peptide" evidence="20">
    <location>
        <begin position="1"/>
        <end position="23"/>
    </location>
</feature>
<feature type="binding site" evidence="19">
    <location>
        <position position="296"/>
    </location>
    <ligand>
        <name>Mg(2+)</name>
        <dbReference type="ChEBI" id="CHEBI:18420"/>
    </ligand>
</feature>
<evidence type="ECO:0000256" key="4">
    <source>
        <dbReference type="ARBA" id="ARBA00022475"/>
    </source>
</evidence>
<dbReference type="InterPro" id="IPR003374">
    <property type="entry name" value="ApbE-like_sf"/>
</dbReference>
<dbReference type="PATRIC" id="fig|570156.3.peg.1417"/>
<evidence type="ECO:0000313" key="22">
    <source>
        <dbReference type="Proteomes" id="UP000050378"/>
    </source>
</evidence>
<evidence type="ECO:0000256" key="18">
    <source>
        <dbReference type="PIRNR" id="PIRNR006268"/>
    </source>
</evidence>
<evidence type="ECO:0000256" key="14">
    <source>
        <dbReference type="ARBA" id="ARBA00023288"/>
    </source>
</evidence>
<keyword evidence="12" id="KW-0472">Membrane</keyword>
<dbReference type="InterPro" id="IPR024932">
    <property type="entry name" value="ApbE"/>
</dbReference>
<evidence type="ECO:0000256" key="15">
    <source>
        <dbReference type="ARBA" id="ARBA00031306"/>
    </source>
</evidence>
<reference evidence="21 22" key="1">
    <citation type="submission" date="2015-09" db="EMBL/GenBank/DDBJ databases">
        <title>Draft Genome Sequence of Pseudoalteromonas lipolytica UCD-48B.</title>
        <authorList>
            <person name="Krusor M."/>
            <person name="Coil D.A."/>
            <person name="Lang J.M."/>
            <person name="Eisen J.A."/>
            <person name="Alexiev A."/>
        </authorList>
    </citation>
    <scope>NUCLEOTIDE SEQUENCE [LARGE SCALE GENOMIC DNA]</scope>
    <source>
        <strain evidence="21 22">UCD-48B</strain>
    </source>
</reference>
<dbReference type="Proteomes" id="UP000050378">
    <property type="component" value="Unassembled WGS sequence"/>
</dbReference>
<dbReference type="GO" id="GO:0016740">
    <property type="term" value="F:transferase activity"/>
    <property type="evidence" value="ECO:0007669"/>
    <property type="project" value="UniProtKB-UniRule"/>
</dbReference>
<keyword evidence="8 18" id="KW-0479">Metal-binding</keyword>
<gene>
    <name evidence="21" type="ORF">AOG27_17475</name>
</gene>
<keyword evidence="5 20" id="KW-0997">Cell inner membrane</keyword>
<evidence type="ECO:0000256" key="9">
    <source>
        <dbReference type="ARBA" id="ARBA00022729"/>
    </source>
</evidence>
<keyword evidence="4" id="KW-1003">Cell membrane</keyword>
<evidence type="ECO:0000256" key="8">
    <source>
        <dbReference type="ARBA" id="ARBA00022723"/>
    </source>
</evidence>
<evidence type="ECO:0000256" key="11">
    <source>
        <dbReference type="ARBA" id="ARBA00022842"/>
    </source>
</evidence>
<feature type="binding site" evidence="19">
    <location>
        <position position="300"/>
    </location>
    <ligand>
        <name>Mg(2+)</name>
        <dbReference type="ChEBI" id="CHEBI:18420"/>
    </ligand>
</feature>
<dbReference type="PANTHER" id="PTHR30040">
    <property type="entry name" value="THIAMINE BIOSYNTHESIS LIPOPROTEIN APBE"/>
    <property type="match status" value="1"/>
</dbReference>
<evidence type="ECO:0000313" key="21">
    <source>
        <dbReference type="EMBL" id="KPM81748.1"/>
    </source>
</evidence>
<keyword evidence="6 18" id="KW-0285">Flavoprotein</keyword>
<dbReference type="PIRSF" id="PIRSF006268">
    <property type="entry name" value="ApbE"/>
    <property type="match status" value="1"/>
</dbReference>
<protein>
    <recommendedName>
        <fullName evidence="3 18">FAD:protein FMN transferase</fullName>
        <ecNumber evidence="2 18">2.7.1.180</ecNumber>
    </recommendedName>
    <alternativeName>
        <fullName evidence="15 18">Flavin transferase</fullName>
    </alternativeName>
</protein>
<evidence type="ECO:0000256" key="12">
    <source>
        <dbReference type="ARBA" id="ARBA00023136"/>
    </source>
</evidence>
<evidence type="ECO:0000256" key="10">
    <source>
        <dbReference type="ARBA" id="ARBA00022827"/>
    </source>
</evidence>
<keyword evidence="14 20" id="KW-0449">Lipoprotein</keyword>
<dbReference type="EMBL" id="LJTC01000013">
    <property type="protein sequence ID" value="KPM81748.1"/>
    <property type="molecule type" value="Genomic_DNA"/>
</dbReference>
<keyword evidence="9 20" id="KW-0732">Signal</keyword>
<dbReference type="Pfam" id="PF02424">
    <property type="entry name" value="ApbE"/>
    <property type="match status" value="1"/>
</dbReference>
<evidence type="ECO:0000256" key="1">
    <source>
        <dbReference type="ARBA" id="ARBA00008282"/>
    </source>
</evidence>
<dbReference type="FunFam" id="3.10.520.10:FF:000001">
    <property type="entry name" value="FAD:protein FMN transferase"/>
    <property type="match status" value="1"/>
</dbReference>
<dbReference type="Gene3D" id="3.10.520.10">
    <property type="entry name" value="ApbE-like domains"/>
    <property type="match status" value="1"/>
</dbReference>
<dbReference type="SUPFAM" id="SSF143631">
    <property type="entry name" value="ApbE-like"/>
    <property type="match status" value="1"/>
</dbReference>
<comment type="cofactor">
    <cofactor evidence="19">
        <name>Mg(2+)</name>
        <dbReference type="ChEBI" id="CHEBI:18420"/>
    </cofactor>
    <cofactor evidence="19">
        <name>Mn(2+)</name>
        <dbReference type="ChEBI" id="CHEBI:29035"/>
    </cofactor>
    <text evidence="19">Magnesium. Can also use manganese.</text>
</comment>
<dbReference type="STRING" id="570156.AOG27_17475"/>
<keyword evidence="7 18" id="KW-0808">Transferase</keyword>
<sequence>MNRVFYRQGLMAFFLLTMTLLMAGCGQSDKAEELYFEGKTMGTTYHIKVFAESSKVAGVDLHPEIKQVLKDVNQSMSTYIPDSEINQFNQLPAGQVMPISADFRNVVAESIRLGESTKTLDVTMGPLIDLWGFGPDKKPTKRPSDEALAAMVAKIGVDKLELTDAGLMKTIGGLELSFSATAKGYGIDKVAQVIESHGFTNYMVEIGGELRVSGIKPNNITWKIAIEQPDAEPGVRKVHKVIEPGTNGIATSGDYRIFYEMDGVTYSHLIDPVTGMPSRHDLVSVTVLHPSAMTADGLATAITVMGMEKAQKYAEEHDLPVYLIGKSDNGLVTYSSPAFKPYL</sequence>
<comment type="function">
    <text evidence="20">Flavin transferase that catalyzes the transfer of the FMN moiety of FAD and its covalent binding to the hydroxyl group of a threonine residue in a target flavoprotein.</text>
</comment>
<keyword evidence="11 18" id="KW-0460">Magnesium</keyword>
<evidence type="ECO:0000256" key="3">
    <source>
        <dbReference type="ARBA" id="ARBA00016337"/>
    </source>
</evidence>
<keyword evidence="13" id="KW-0564">Palmitate</keyword>
<evidence type="ECO:0000256" key="5">
    <source>
        <dbReference type="ARBA" id="ARBA00022519"/>
    </source>
</evidence>
<dbReference type="GO" id="GO:0046872">
    <property type="term" value="F:metal ion binding"/>
    <property type="evidence" value="ECO:0007669"/>
    <property type="project" value="UniProtKB-UniRule"/>
</dbReference>
<evidence type="ECO:0000256" key="13">
    <source>
        <dbReference type="ARBA" id="ARBA00023139"/>
    </source>
</evidence>
<comment type="catalytic activity">
    <reaction evidence="16 18 20">
        <text>L-threonyl-[protein] + FAD = FMN-L-threonyl-[protein] + AMP + H(+)</text>
        <dbReference type="Rhea" id="RHEA:36847"/>
        <dbReference type="Rhea" id="RHEA-COMP:11060"/>
        <dbReference type="Rhea" id="RHEA-COMP:11061"/>
        <dbReference type="ChEBI" id="CHEBI:15378"/>
        <dbReference type="ChEBI" id="CHEBI:30013"/>
        <dbReference type="ChEBI" id="CHEBI:57692"/>
        <dbReference type="ChEBI" id="CHEBI:74257"/>
        <dbReference type="ChEBI" id="CHEBI:456215"/>
        <dbReference type="EC" id="2.7.1.180"/>
    </reaction>
</comment>
<name>A0A0P7DVR3_9GAMM</name>
<dbReference type="PROSITE" id="PS51257">
    <property type="entry name" value="PROKAR_LIPOPROTEIN"/>
    <property type="match status" value="1"/>
</dbReference>
<evidence type="ECO:0000256" key="16">
    <source>
        <dbReference type="ARBA" id="ARBA00048540"/>
    </source>
</evidence>
<dbReference type="AlphaFoldDB" id="A0A0P7DVR3"/>
<dbReference type="PANTHER" id="PTHR30040:SF2">
    <property type="entry name" value="FAD:PROTEIN FMN TRANSFERASE"/>
    <property type="match status" value="1"/>
</dbReference>
<feature type="chain" id="PRO_5005964560" description="FAD:protein FMN transferase" evidence="20">
    <location>
        <begin position="24"/>
        <end position="343"/>
    </location>
</feature>
<evidence type="ECO:0000256" key="20">
    <source>
        <dbReference type="RuleBase" id="RU363002"/>
    </source>
</evidence>
<dbReference type="RefSeq" id="WP_054554283.1">
    <property type="nucleotide sequence ID" value="NZ_LJTC01000013.1"/>
</dbReference>
<dbReference type="EC" id="2.7.1.180" evidence="2 18"/>
<dbReference type="GO" id="GO:0005886">
    <property type="term" value="C:plasma membrane"/>
    <property type="evidence" value="ECO:0007669"/>
    <property type="project" value="UniProtKB-SubCell"/>
</dbReference>
<proteinExistence type="inferred from homology"/>
<keyword evidence="10 18" id="KW-0274">FAD</keyword>
<evidence type="ECO:0000256" key="6">
    <source>
        <dbReference type="ARBA" id="ARBA00022630"/>
    </source>
</evidence>
<comment type="similarity">
    <text evidence="1 18 20">Belongs to the ApbE family.</text>
</comment>
<evidence type="ECO:0000256" key="17">
    <source>
        <dbReference type="ARBA" id="ARBA00060485"/>
    </source>
</evidence>
<evidence type="ECO:0000256" key="2">
    <source>
        <dbReference type="ARBA" id="ARBA00011955"/>
    </source>
</evidence>
<organism evidence="21 22">
    <name type="scientific">Pseudoalteromonas lipolytica</name>
    <dbReference type="NCBI Taxonomy" id="570156"/>
    <lineage>
        <taxon>Bacteria</taxon>
        <taxon>Pseudomonadati</taxon>
        <taxon>Pseudomonadota</taxon>
        <taxon>Gammaproteobacteria</taxon>
        <taxon>Alteromonadales</taxon>
        <taxon>Pseudoalteromonadaceae</taxon>
        <taxon>Pseudoalteromonas</taxon>
    </lineage>
</organism>
<comment type="caution">
    <text evidence="21">The sequence shown here is derived from an EMBL/GenBank/DDBJ whole genome shotgun (WGS) entry which is preliminary data.</text>
</comment>
<feature type="binding site" evidence="19">
    <location>
        <position position="180"/>
    </location>
    <ligand>
        <name>Mg(2+)</name>
        <dbReference type="ChEBI" id="CHEBI:18420"/>
    </ligand>
</feature>
<accession>A0A0P7DVR3</accession>
<evidence type="ECO:0000256" key="7">
    <source>
        <dbReference type="ARBA" id="ARBA00022679"/>
    </source>
</evidence>